<keyword evidence="4 7" id="KW-0833">Ubl conjugation pathway</keyword>
<keyword evidence="3 7" id="KW-0645">Protease</keyword>
<evidence type="ECO:0000256" key="1">
    <source>
        <dbReference type="ARBA" id="ARBA00000707"/>
    </source>
</evidence>
<evidence type="ECO:0000259" key="9">
    <source>
        <dbReference type="PROSITE" id="PS52048"/>
    </source>
</evidence>
<dbReference type="CDD" id="cd09616">
    <property type="entry name" value="Peptidase_C12_UCH_L1_L3"/>
    <property type="match status" value="1"/>
</dbReference>
<dbReference type="EC" id="3.4.19.12" evidence="8"/>
<reference evidence="10 11" key="1">
    <citation type="submission" date="2023-09" db="EMBL/GenBank/DDBJ databases">
        <title>Nesidiocoris tenuis whole genome shotgun sequence.</title>
        <authorList>
            <person name="Shibata T."/>
            <person name="Shimoda M."/>
            <person name="Kobayashi T."/>
            <person name="Uehara T."/>
        </authorList>
    </citation>
    <scope>NUCLEOTIDE SEQUENCE [LARGE SCALE GENOMIC DNA]</scope>
    <source>
        <strain evidence="10 11">Japan</strain>
    </source>
</reference>
<sequence>MSALHTVPCAVVSPITRRVIHVSVIRDSTQHRQHRIPASHYIRPALVPRKQLKLPITSFSYLISKMSSWTPLESNPEVMSKVLWNFGVSEKWNVVDVLSLDSEMLGLIPRPAVALILLFPTSEKYEKLKEEEEAKLKESGQKISKDVYFLKQYIHNACGTIALIHSIANNLDTISLKDGMLKTFLDSTKDSSPEDRGAELQKNADVAETHNNIAMEGQTGVPGDEEKIIHHFVAFVHKDGDLYELDGRKAFPINHGPTTPEKLVEDAAKVMTDIMKKDPDEVRFTACALTMVSD</sequence>
<dbReference type="Proteomes" id="UP001307889">
    <property type="component" value="Chromosome 14"/>
</dbReference>
<dbReference type="PANTHER" id="PTHR10589:SF17">
    <property type="entry name" value="UBIQUITIN CARBOXYL-TERMINAL HYDROLASE"/>
    <property type="match status" value="1"/>
</dbReference>
<evidence type="ECO:0000313" key="10">
    <source>
        <dbReference type="EMBL" id="BET02335.1"/>
    </source>
</evidence>
<feature type="active site" description="Nucleophile" evidence="7">
    <location>
        <position position="158"/>
    </location>
</feature>
<evidence type="ECO:0000256" key="8">
    <source>
        <dbReference type="RuleBase" id="RU361215"/>
    </source>
</evidence>
<dbReference type="SUPFAM" id="SSF54001">
    <property type="entry name" value="Cysteine proteinases"/>
    <property type="match status" value="1"/>
</dbReference>
<organism evidence="10 11">
    <name type="scientific">Nesidiocoris tenuis</name>
    <dbReference type="NCBI Taxonomy" id="355587"/>
    <lineage>
        <taxon>Eukaryota</taxon>
        <taxon>Metazoa</taxon>
        <taxon>Ecdysozoa</taxon>
        <taxon>Arthropoda</taxon>
        <taxon>Hexapoda</taxon>
        <taxon>Insecta</taxon>
        <taxon>Pterygota</taxon>
        <taxon>Neoptera</taxon>
        <taxon>Paraneoptera</taxon>
        <taxon>Hemiptera</taxon>
        <taxon>Heteroptera</taxon>
        <taxon>Panheteroptera</taxon>
        <taxon>Cimicomorpha</taxon>
        <taxon>Miridae</taxon>
        <taxon>Dicyphina</taxon>
        <taxon>Nesidiocoris</taxon>
    </lineage>
</organism>
<feature type="site" description="Transition state stabilizer" evidence="7">
    <location>
        <position position="152"/>
    </location>
</feature>
<feature type="domain" description="UCH catalytic" evidence="9">
    <location>
        <begin position="68"/>
        <end position="291"/>
    </location>
</feature>
<evidence type="ECO:0000256" key="4">
    <source>
        <dbReference type="ARBA" id="ARBA00022786"/>
    </source>
</evidence>
<evidence type="ECO:0000256" key="2">
    <source>
        <dbReference type="ARBA" id="ARBA00009326"/>
    </source>
</evidence>
<dbReference type="Gene3D" id="3.40.532.10">
    <property type="entry name" value="Peptidase C12, ubiquitin carboxyl-terminal hydrolase"/>
    <property type="match status" value="1"/>
</dbReference>
<accession>A0ABN7BEQ6</accession>
<keyword evidence="11" id="KW-1185">Reference proteome</keyword>
<dbReference type="InterPro" id="IPR001578">
    <property type="entry name" value="Peptidase_C12_UCH"/>
</dbReference>
<proteinExistence type="inferred from homology"/>
<evidence type="ECO:0000256" key="5">
    <source>
        <dbReference type="ARBA" id="ARBA00022801"/>
    </source>
</evidence>
<evidence type="ECO:0000256" key="7">
    <source>
        <dbReference type="PROSITE-ProRule" id="PRU01393"/>
    </source>
</evidence>
<name>A0ABN7BEQ6_9HEMI</name>
<evidence type="ECO:0000313" key="11">
    <source>
        <dbReference type="Proteomes" id="UP001307889"/>
    </source>
</evidence>
<keyword evidence="6 7" id="KW-0788">Thiol protease</keyword>
<dbReference type="InterPro" id="IPR038765">
    <property type="entry name" value="Papain-like_cys_pep_sf"/>
</dbReference>
<feature type="active site" description="Proton donor" evidence="7">
    <location>
        <position position="231"/>
    </location>
</feature>
<keyword evidence="5 7" id="KW-0378">Hydrolase</keyword>
<dbReference type="PROSITE" id="PS52048">
    <property type="entry name" value="UCH_DOMAIN"/>
    <property type="match status" value="1"/>
</dbReference>
<dbReference type="EMBL" id="AP028922">
    <property type="protein sequence ID" value="BET02335.1"/>
    <property type="molecule type" value="Genomic_DNA"/>
</dbReference>
<dbReference type="PANTHER" id="PTHR10589">
    <property type="entry name" value="UBIQUITIN CARBOXYL-TERMINAL HYDROLASE"/>
    <property type="match status" value="1"/>
</dbReference>
<protein>
    <recommendedName>
        <fullName evidence="8">Ubiquitin carboxyl-terminal hydrolase</fullName>
        <ecNumber evidence="8">3.4.19.12</ecNumber>
    </recommendedName>
</protein>
<dbReference type="InterPro" id="IPR036959">
    <property type="entry name" value="Peptidase_C12_UCH_sf"/>
</dbReference>
<gene>
    <name evidence="10" type="ORF">NTJ_15153</name>
</gene>
<dbReference type="Pfam" id="PF01088">
    <property type="entry name" value="Peptidase_C12"/>
    <property type="match status" value="1"/>
</dbReference>
<feature type="site" description="Important for enzyme activity" evidence="7">
    <location>
        <position position="246"/>
    </location>
</feature>
<dbReference type="InterPro" id="IPR057254">
    <property type="entry name" value="UCH_AS"/>
</dbReference>
<dbReference type="PRINTS" id="PR00707">
    <property type="entry name" value="UBCTHYDRLASE"/>
</dbReference>
<comment type="similarity">
    <text evidence="2 7 8">Belongs to the peptidase C12 family.</text>
</comment>
<dbReference type="GO" id="GO:0016787">
    <property type="term" value="F:hydrolase activity"/>
    <property type="evidence" value="ECO:0007669"/>
    <property type="project" value="UniProtKB-KW"/>
</dbReference>
<evidence type="ECO:0000256" key="6">
    <source>
        <dbReference type="ARBA" id="ARBA00022807"/>
    </source>
</evidence>
<comment type="catalytic activity">
    <reaction evidence="1 7 8">
        <text>Thiol-dependent hydrolysis of ester, thioester, amide, peptide and isopeptide bonds formed by the C-terminal Gly of ubiquitin (a 76-residue protein attached to proteins as an intracellular targeting signal).</text>
        <dbReference type="EC" id="3.4.19.12"/>
    </reaction>
</comment>
<evidence type="ECO:0000256" key="3">
    <source>
        <dbReference type="ARBA" id="ARBA00022670"/>
    </source>
</evidence>
<dbReference type="PROSITE" id="PS00140">
    <property type="entry name" value="UCH_1"/>
    <property type="match status" value="1"/>
</dbReference>